<comment type="similarity">
    <text evidence="1">Belongs to the LysR transcriptional regulatory family.</text>
</comment>
<dbReference type="InterPro" id="IPR005119">
    <property type="entry name" value="LysR_subst-bd"/>
</dbReference>
<organism evidence="6 7">
    <name type="scientific">Sandaracinus amylolyticus</name>
    <dbReference type="NCBI Taxonomy" id="927083"/>
    <lineage>
        <taxon>Bacteria</taxon>
        <taxon>Pseudomonadati</taxon>
        <taxon>Myxococcota</taxon>
        <taxon>Polyangia</taxon>
        <taxon>Polyangiales</taxon>
        <taxon>Sandaracinaceae</taxon>
        <taxon>Sandaracinus</taxon>
    </lineage>
</organism>
<feature type="domain" description="HTH lysR-type" evidence="5">
    <location>
        <begin position="1"/>
        <end position="58"/>
    </location>
</feature>
<reference evidence="6 7" key="1">
    <citation type="submission" date="2015-03" db="EMBL/GenBank/DDBJ databases">
        <title>Genome assembly of Sandaracinus amylolyticus DSM 53668.</title>
        <authorList>
            <person name="Sharma G."/>
            <person name="Subramanian S."/>
        </authorList>
    </citation>
    <scope>NUCLEOTIDE SEQUENCE [LARGE SCALE GENOMIC DNA]</scope>
    <source>
        <strain evidence="6 7">DSM 53668</strain>
    </source>
</reference>
<dbReference type="Gene3D" id="1.10.10.10">
    <property type="entry name" value="Winged helix-like DNA-binding domain superfamily/Winged helix DNA-binding domain"/>
    <property type="match status" value="1"/>
</dbReference>
<dbReference type="InterPro" id="IPR036388">
    <property type="entry name" value="WH-like_DNA-bd_sf"/>
</dbReference>
<evidence type="ECO:0000256" key="3">
    <source>
        <dbReference type="ARBA" id="ARBA00023125"/>
    </source>
</evidence>
<sequence length="287" mass="31860">MEWDDLRYVLAIARDGTLSRAAASLGVSHTTVARRVRAIEQTLGVRLFDQTPDGFVATAAGRDVAAVAERMESDVLSLEGRVLGRDERLQGALRVATMDILFRRYQGVLASFMTRYPSVELTVVVNDREVSLARREADVALRMTSAPPEHLVGRRIGRVEFAVYGSKALVEHMGPDAGYAEYPWIHWDERMNMTWLDAWLAARAPGARIAMRVDASSMVMRQAIAAGIGVHFLATFDGDSDPALRRIGAIAPEFQRDVWLLTLPDLRGTSRVRAFLDHVARDQPEST</sequence>
<gene>
    <name evidence="6" type="ORF">DB32_001646</name>
</gene>
<dbReference type="SUPFAM" id="SSF46785">
    <property type="entry name" value="Winged helix' DNA-binding domain"/>
    <property type="match status" value="1"/>
</dbReference>
<evidence type="ECO:0000259" key="5">
    <source>
        <dbReference type="PROSITE" id="PS50931"/>
    </source>
</evidence>
<evidence type="ECO:0000256" key="1">
    <source>
        <dbReference type="ARBA" id="ARBA00009437"/>
    </source>
</evidence>
<protein>
    <submittedName>
        <fullName evidence="6">Transcriptional regulator, LysR family protein</fullName>
    </submittedName>
</protein>
<dbReference type="OrthoDB" id="5338251at2"/>
<dbReference type="Proteomes" id="UP000034883">
    <property type="component" value="Chromosome"/>
</dbReference>
<dbReference type="GO" id="GO:0043565">
    <property type="term" value="F:sequence-specific DNA binding"/>
    <property type="evidence" value="ECO:0007669"/>
    <property type="project" value="TreeGrafter"/>
</dbReference>
<dbReference type="PANTHER" id="PTHR30537:SF3">
    <property type="entry name" value="TRANSCRIPTIONAL REGULATORY PROTEIN"/>
    <property type="match status" value="1"/>
</dbReference>
<dbReference type="InterPro" id="IPR036390">
    <property type="entry name" value="WH_DNA-bd_sf"/>
</dbReference>
<dbReference type="AlphaFoldDB" id="A0A0F6YH33"/>
<evidence type="ECO:0000313" key="7">
    <source>
        <dbReference type="Proteomes" id="UP000034883"/>
    </source>
</evidence>
<dbReference type="KEGG" id="samy:DB32_001646"/>
<dbReference type="InterPro" id="IPR000847">
    <property type="entry name" value="LysR_HTH_N"/>
</dbReference>
<dbReference type="EMBL" id="CP011125">
    <property type="protein sequence ID" value="AKF04497.1"/>
    <property type="molecule type" value="Genomic_DNA"/>
</dbReference>
<dbReference type="Pfam" id="PF00126">
    <property type="entry name" value="HTH_1"/>
    <property type="match status" value="1"/>
</dbReference>
<dbReference type="RefSeq" id="WP_053231834.1">
    <property type="nucleotide sequence ID" value="NZ_CP011125.1"/>
</dbReference>
<dbReference type="Pfam" id="PF03466">
    <property type="entry name" value="LysR_substrate"/>
    <property type="match status" value="1"/>
</dbReference>
<evidence type="ECO:0000256" key="4">
    <source>
        <dbReference type="ARBA" id="ARBA00023163"/>
    </source>
</evidence>
<dbReference type="SUPFAM" id="SSF53850">
    <property type="entry name" value="Periplasmic binding protein-like II"/>
    <property type="match status" value="1"/>
</dbReference>
<dbReference type="GO" id="GO:0006351">
    <property type="term" value="P:DNA-templated transcription"/>
    <property type="evidence" value="ECO:0007669"/>
    <property type="project" value="TreeGrafter"/>
</dbReference>
<accession>A0A0F6YH33</accession>
<dbReference type="Gene3D" id="3.40.190.290">
    <property type="match status" value="1"/>
</dbReference>
<keyword evidence="7" id="KW-1185">Reference proteome</keyword>
<keyword evidence="3" id="KW-0238">DNA-binding</keyword>
<keyword evidence="2" id="KW-0805">Transcription regulation</keyword>
<dbReference type="PROSITE" id="PS50931">
    <property type="entry name" value="HTH_LYSR"/>
    <property type="match status" value="1"/>
</dbReference>
<evidence type="ECO:0000256" key="2">
    <source>
        <dbReference type="ARBA" id="ARBA00023015"/>
    </source>
</evidence>
<dbReference type="STRING" id="927083.DB32_001646"/>
<dbReference type="InterPro" id="IPR058163">
    <property type="entry name" value="LysR-type_TF_proteobact-type"/>
</dbReference>
<proteinExistence type="inferred from homology"/>
<dbReference type="PANTHER" id="PTHR30537">
    <property type="entry name" value="HTH-TYPE TRANSCRIPTIONAL REGULATOR"/>
    <property type="match status" value="1"/>
</dbReference>
<dbReference type="GO" id="GO:0003700">
    <property type="term" value="F:DNA-binding transcription factor activity"/>
    <property type="evidence" value="ECO:0007669"/>
    <property type="project" value="InterPro"/>
</dbReference>
<keyword evidence="4" id="KW-0804">Transcription</keyword>
<name>A0A0F6YH33_9BACT</name>
<evidence type="ECO:0000313" key="6">
    <source>
        <dbReference type="EMBL" id="AKF04497.1"/>
    </source>
</evidence>